<dbReference type="Proteomes" id="UP000314011">
    <property type="component" value="Unassembled WGS sequence"/>
</dbReference>
<dbReference type="RefSeq" id="WP_140197442.1">
    <property type="nucleotide sequence ID" value="NZ_CP065915.1"/>
</dbReference>
<dbReference type="SUPFAM" id="SSF46626">
    <property type="entry name" value="Cytochrome c"/>
    <property type="match status" value="2"/>
</dbReference>
<feature type="domain" description="Cytochrome c" evidence="5">
    <location>
        <begin position="70"/>
        <end position="156"/>
    </location>
</feature>
<keyword evidence="2 4" id="KW-0479">Metal-binding</keyword>
<dbReference type="GO" id="GO:0009055">
    <property type="term" value="F:electron transfer activity"/>
    <property type="evidence" value="ECO:0007669"/>
    <property type="project" value="InterPro"/>
</dbReference>
<evidence type="ECO:0000256" key="3">
    <source>
        <dbReference type="ARBA" id="ARBA00023004"/>
    </source>
</evidence>
<dbReference type="Pfam" id="PF00034">
    <property type="entry name" value="Cytochrom_C"/>
    <property type="match status" value="1"/>
</dbReference>
<dbReference type="OrthoDB" id="9773456at2"/>
<evidence type="ECO:0000256" key="2">
    <source>
        <dbReference type="ARBA" id="ARBA00022723"/>
    </source>
</evidence>
<dbReference type="GO" id="GO:0046872">
    <property type="term" value="F:metal ion binding"/>
    <property type="evidence" value="ECO:0007669"/>
    <property type="project" value="UniProtKB-KW"/>
</dbReference>
<dbReference type="InterPro" id="IPR009056">
    <property type="entry name" value="Cyt_c-like_dom"/>
</dbReference>
<reference evidence="6 7" key="1">
    <citation type="submission" date="2019-06" db="EMBL/GenBank/DDBJ databases">
        <title>Genome of new Rhodobacteraceae sp. SM1903.</title>
        <authorList>
            <person name="Ren X."/>
        </authorList>
    </citation>
    <scope>NUCLEOTIDE SEQUENCE [LARGE SCALE GENOMIC DNA]</scope>
    <source>
        <strain evidence="6 7">SM1903</strain>
    </source>
</reference>
<feature type="domain" description="Cytochrome c" evidence="5">
    <location>
        <begin position="166"/>
        <end position="243"/>
    </location>
</feature>
<dbReference type="InterPro" id="IPR050597">
    <property type="entry name" value="Cytochrome_c_Oxidase_Subunit"/>
</dbReference>
<keyword evidence="3 4" id="KW-0408">Iron</keyword>
<evidence type="ECO:0000259" key="5">
    <source>
        <dbReference type="PROSITE" id="PS51007"/>
    </source>
</evidence>
<proteinExistence type="predicted"/>
<feature type="domain" description="Cytochrome c" evidence="5">
    <location>
        <begin position="250"/>
        <end position="335"/>
    </location>
</feature>
<protein>
    <submittedName>
        <fullName evidence="6">C-type cytochrome</fullName>
    </submittedName>
</protein>
<gene>
    <name evidence="6" type="ORF">FHY64_18890</name>
</gene>
<evidence type="ECO:0000313" key="6">
    <source>
        <dbReference type="EMBL" id="TNY30648.1"/>
    </source>
</evidence>
<dbReference type="Gene3D" id="1.10.760.10">
    <property type="entry name" value="Cytochrome c-like domain"/>
    <property type="match status" value="3"/>
</dbReference>
<comment type="caution">
    <text evidence="6">The sequence shown here is derived from an EMBL/GenBank/DDBJ whole genome shotgun (WGS) entry which is preliminary data.</text>
</comment>
<dbReference type="AlphaFoldDB" id="A0A5C5G9J1"/>
<sequence>MKMVLRTLGVLALLGAIGGGAVVGFGLYNVSAQVGHWPGVSWVLHSTFRNSVGLRAMPEDEVPDNLSDPAMIELGARHYDSACADCHSVPGEERTATMRAMLPAPPHIYDAVEDWEPNELHWIVYNGIKMSGMPAWPGVGREEEVWPVVAYLVAVQEGIEPEAQRALTEVGEDGPAGAGYCAGCHIDVDSHVPRLDILSADYIAAELQAYHAGDRESGIMEQAATDVPQTAHLDLAEYFAQTPIERPAGEGSAEGETLATRGSNDVPACTACHGPGQTEAQRFPSLSGQDEAYLATQLRLWRDGGRTGSEKMTIAAEELTDEEIDALAAWFASLEPAEGDEVSQE</sequence>
<name>A0A5C5G9J1_9RHOB</name>
<dbReference type="EMBL" id="VFFF01000004">
    <property type="protein sequence ID" value="TNY30648.1"/>
    <property type="molecule type" value="Genomic_DNA"/>
</dbReference>
<dbReference type="Pfam" id="PF13442">
    <property type="entry name" value="Cytochrome_CBB3"/>
    <property type="match status" value="1"/>
</dbReference>
<evidence type="ECO:0000256" key="4">
    <source>
        <dbReference type="PROSITE-ProRule" id="PRU00433"/>
    </source>
</evidence>
<dbReference type="PANTHER" id="PTHR33751">
    <property type="entry name" value="CBB3-TYPE CYTOCHROME C OXIDASE SUBUNIT FIXP"/>
    <property type="match status" value="1"/>
</dbReference>
<evidence type="ECO:0000313" key="7">
    <source>
        <dbReference type="Proteomes" id="UP000314011"/>
    </source>
</evidence>
<keyword evidence="1 4" id="KW-0349">Heme</keyword>
<evidence type="ECO:0000256" key="1">
    <source>
        <dbReference type="ARBA" id="ARBA00022617"/>
    </source>
</evidence>
<accession>A0A5C5G9J1</accession>
<dbReference type="PROSITE" id="PS51007">
    <property type="entry name" value="CYTC"/>
    <property type="match status" value="3"/>
</dbReference>
<keyword evidence="7" id="KW-1185">Reference proteome</keyword>
<organism evidence="6 7">
    <name type="scientific">Pelagovum pacificum</name>
    <dbReference type="NCBI Taxonomy" id="2588711"/>
    <lineage>
        <taxon>Bacteria</taxon>
        <taxon>Pseudomonadati</taxon>
        <taxon>Pseudomonadota</taxon>
        <taxon>Alphaproteobacteria</taxon>
        <taxon>Rhodobacterales</taxon>
        <taxon>Paracoccaceae</taxon>
        <taxon>Pelagovum</taxon>
    </lineage>
</organism>
<dbReference type="PANTHER" id="PTHR33751:SF11">
    <property type="entry name" value="BLL4483 PROTEIN"/>
    <property type="match status" value="1"/>
</dbReference>
<dbReference type="GO" id="GO:0020037">
    <property type="term" value="F:heme binding"/>
    <property type="evidence" value="ECO:0007669"/>
    <property type="project" value="InterPro"/>
</dbReference>
<dbReference type="InterPro" id="IPR036909">
    <property type="entry name" value="Cyt_c-like_dom_sf"/>
</dbReference>